<reference evidence="1 2" key="1">
    <citation type="submission" date="2024-02" db="EMBL/GenBank/DDBJ databases">
        <authorList>
            <person name="Vignale AGUSTIN F."/>
            <person name="Sosa J E."/>
            <person name="Modenutti C."/>
        </authorList>
    </citation>
    <scope>NUCLEOTIDE SEQUENCE [LARGE SCALE GENOMIC DNA]</scope>
</reference>
<protein>
    <submittedName>
        <fullName evidence="1">Uncharacterized protein</fullName>
    </submittedName>
</protein>
<accession>A0ABC8QLR0</accession>
<dbReference type="AlphaFoldDB" id="A0ABC8QLR0"/>
<evidence type="ECO:0000313" key="2">
    <source>
        <dbReference type="Proteomes" id="UP001642360"/>
    </source>
</evidence>
<name>A0ABC8QLR0_9AQUA</name>
<gene>
    <name evidence="1" type="ORF">ILEXP_LOCUS362</name>
</gene>
<dbReference type="Proteomes" id="UP001642360">
    <property type="component" value="Unassembled WGS sequence"/>
</dbReference>
<organism evidence="1 2">
    <name type="scientific">Ilex paraguariensis</name>
    <name type="common">yerba mate</name>
    <dbReference type="NCBI Taxonomy" id="185542"/>
    <lineage>
        <taxon>Eukaryota</taxon>
        <taxon>Viridiplantae</taxon>
        <taxon>Streptophyta</taxon>
        <taxon>Embryophyta</taxon>
        <taxon>Tracheophyta</taxon>
        <taxon>Spermatophyta</taxon>
        <taxon>Magnoliopsida</taxon>
        <taxon>eudicotyledons</taxon>
        <taxon>Gunneridae</taxon>
        <taxon>Pentapetalae</taxon>
        <taxon>asterids</taxon>
        <taxon>campanulids</taxon>
        <taxon>Aquifoliales</taxon>
        <taxon>Aquifoliaceae</taxon>
        <taxon>Ilex</taxon>
    </lineage>
</organism>
<evidence type="ECO:0000313" key="1">
    <source>
        <dbReference type="EMBL" id="CAK9133448.1"/>
    </source>
</evidence>
<sequence length="202" mass="22705">METMTESLVNVESKEARVCQEIYNKLQMEVVKVIVDTKTKYFKEGWNVELNADRVAPKSNLFLQNVFIPSAISDEEDEEGGDRFMDVRENPPPLAIIHITDDRDMVDYDDLFGDRDGNGGYTETTDLGQGQEGGTKLIMTKWFSDPGGDSNFIYSHCKLQGGKSLGHLNSFPFLLSFSFIANYVRSLALMGACHIQCWAPND</sequence>
<proteinExistence type="predicted"/>
<keyword evidence="2" id="KW-1185">Reference proteome</keyword>
<comment type="caution">
    <text evidence="1">The sequence shown here is derived from an EMBL/GenBank/DDBJ whole genome shotgun (WGS) entry which is preliminary data.</text>
</comment>
<dbReference type="EMBL" id="CAUOFW020000015">
    <property type="protein sequence ID" value="CAK9133448.1"/>
    <property type="molecule type" value="Genomic_DNA"/>
</dbReference>